<dbReference type="GO" id="GO:0006281">
    <property type="term" value="P:DNA repair"/>
    <property type="evidence" value="ECO:0007669"/>
    <property type="project" value="UniProtKB-KW"/>
</dbReference>
<comment type="function">
    <text evidence="9">Component of the replication protein A complex (RPA) required for DNA recombination, repair and replication. The activity of RPA is mediated by single-stranded DNA binding and protein interactions.</text>
</comment>
<dbReference type="PANTHER" id="PTHR13989:SF30">
    <property type="entry name" value="REPLICATION PROTEIN A 32 KDA SUBUNIT C"/>
    <property type="match status" value="1"/>
</dbReference>
<dbReference type="Pfam" id="PF08784">
    <property type="entry name" value="RPA_C"/>
    <property type="match status" value="1"/>
</dbReference>
<dbReference type="GO" id="GO:0003677">
    <property type="term" value="F:DNA binding"/>
    <property type="evidence" value="ECO:0007669"/>
    <property type="project" value="UniProtKB-KW"/>
</dbReference>
<sequence>MAAAASSYFAGPAIMPSQRAAAAPDNSAVASAPSPAKSRDPRFSGCAPVTVRYISRSFAAAAAASASAGGGDPVITIDGVDATNVWVVGRVVSAVNMEAGVSFTLDDGTGKIPLVRWITDQMDAREAAFVQYVYVMLIGSEIRSVLVVALKNGAYLKVQVTLVGFQAKQQGFARSIRPVTNFNEVVLHFIECMHVHLENVRPKMQGQLPRAVQPNASTHEMQGQVSHTVQTYAPAYMPFSGGVREHQVHFPPEVNHGRFPPQVQTNTATHVPFSGGVREQQLHFTPRSNQFSAYQGTGGQQRDLQRMVMEVMQQPDLLAHENGVHVDEVARRLGMPRAQILATARQLVDLACLYSTIDDYHFRSLLNG</sequence>
<dbReference type="InterPro" id="IPR036390">
    <property type="entry name" value="WH_DNA-bd_sf"/>
</dbReference>
<proteinExistence type="inferred from homology"/>
<keyword evidence="6" id="KW-0233">DNA recombination</keyword>
<dbReference type="InterPro" id="IPR036388">
    <property type="entry name" value="WH-like_DNA-bd_sf"/>
</dbReference>
<dbReference type="InterPro" id="IPR040260">
    <property type="entry name" value="RFA2-like"/>
</dbReference>
<evidence type="ECO:0000256" key="4">
    <source>
        <dbReference type="ARBA" id="ARBA00022763"/>
    </source>
</evidence>
<keyword evidence="3" id="KW-0235">DNA replication</keyword>
<evidence type="ECO:0000256" key="5">
    <source>
        <dbReference type="ARBA" id="ARBA00023125"/>
    </source>
</evidence>
<evidence type="ECO:0000256" key="6">
    <source>
        <dbReference type="ARBA" id="ARBA00023172"/>
    </source>
</evidence>
<protein>
    <recommendedName>
        <fullName evidence="11">Replication protein A C-terminal domain-containing protein</fullName>
    </recommendedName>
</protein>
<dbReference type="PANTHER" id="PTHR13989">
    <property type="entry name" value="REPLICATION PROTEIN A-RELATED"/>
    <property type="match status" value="1"/>
</dbReference>
<evidence type="ECO:0000256" key="10">
    <source>
        <dbReference type="SAM" id="MobiDB-lite"/>
    </source>
</evidence>
<dbReference type="SUPFAM" id="SSF50249">
    <property type="entry name" value="Nucleic acid-binding proteins"/>
    <property type="match status" value="1"/>
</dbReference>
<keyword evidence="8" id="KW-0539">Nucleus</keyword>
<evidence type="ECO:0000259" key="11">
    <source>
        <dbReference type="Pfam" id="PF08784"/>
    </source>
</evidence>
<gene>
    <name evidence="12" type="ORF">URODEC1_LOCUS47932</name>
</gene>
<dbReference type="GO" id="GO:0006260">
    <property type="term" value="P:DNA replication"/>
    <property type="evidence" value="ECO:0007669"/>
    <property type="project" value="UniProtKB-KW"/>
</dbReference>
<dbReference type="EMBL" id="OZ075112">
    <property type="protein sequence ID" value="CAL4966687.1"/>
    <property type="molecule type" value="Genomic_DNA"/>
</dbReference>
<dbReference type="GO" id="GO:0005634">
    <property type="term" value="C:nucleus"/>
    <property type="evidence" value="ECO:0007669"/>
    <property type="project" value="UniProtKB-SubCell"/>
</dbReference>
<dbReference type="Gene3D" id="2.40.50.140">
    <property type="entry name" value="Nucleic acid-binding proteins"/>
    <property type="match status" value="1"/>
</dbReference>
<comment type="subcellular location">
    <subcellularLocation>
        <location evidence="1">Nucleus</location>
    </subcellularLocation>
</comment>
<keyword evidence="5" id="KW-0238">DNA-binding</keyword>
<evidence type="ECO:0000256" key="9">
    <source>
        <dbReference type="ARBA" id="ARBA00056440"/>
    </source>
</evidence>
<dbReference type="GO" id="GO:0006310">
    <property type="term" value="P:DNA recombination"/>
    <property type="evidence" value="ECO:0007669"/>
    <property type="project" value="UniProtKB-KW"/>
</dbReference>
<dbReference type="Gene3D" id="1.10.10.10">
    <property type="entry name" value="Winged helix-like DNA-binding domain superfamily/Winged helix DNA-binding domain"/>
    <property type="match status" value="1"/>
</dbReference>
<keyword evidence="13" id="KW-1185">Reference proteome</keyword>
<dbReference type="FunFam" id="1.10.10.10:FF:000168">
    <property type="entry name" value="Replication protein A 32 kDa subunit"/>
    <property type="match status" value="1"/>
</dbReference>
<keyword evidence="4" id="KW-0227">DNA damage</keyword>
<reference evidence="12" key="1">
    <citation type="submission" date="2024-10" db="EMBL/GenBank/DDBJ databases">
        <authorList>
            <person name="Ryan C."/>
        </authorList>
    </citation>
    <scope>NUCLEOTIDE SEQUENCE [LARGE SCALE GENOMIC DNA]</scope>
</reference>
<dbReference type="CDD" id="cd04478">
    <property type="entry name" value="RPA2_DBD_D"/>
    <property type="match status" value="1"/>
</dbReference>
<evidence type="ECO:0000256" key="8">
    <source>
        <dbReference type="ARBA" id="ARBA00023242"/>
    </source>
</evidence>
<dbReference type="Proteomes" id="UP001497457">
    <property type="component" value="Chromosome 2b"/>
</dbReference>
<evidence type="ECO:0000256" key="7">
    <source>
        <dbReference type="ARBA" id="ARBA00023204"/>
    </source>
</evidence>
<comment type="similarity">
    <text evidence="2">Belongs to the replication factor A protein 2 family.</text>
</comment>
<evidence type="ECO:0000313" key="12">
    <source>
        <dbReference type="EMBL" id="CAL4966687.1"/>
    </source>
</evidence>
<dbReference type="SUPFAM" id="SSF46785">
    <property type="entry name" value="Winged helix' DNA-binding domain"/>
    <property type="match status" value="1"/>
</dbReference>
<evidence type="ECO:0000313" key="13">
    <source>
        <dbReference type="Proteomes" id="UP001497457"/>
    </source>
</evidence>
<dbReference type="AlphaFoldDB" id="A0ABC8ZTT1"/>
<accession>A0ABC8ZTT1</accession>
<organism evidence="12 13">
    <name type="scientific">Urochloa decumbens</name>
    <dbReference type="NCBI Taxonomy" id="240449"/>
    <lineage>
        <taxon>Eukaryota</taxon>
        <taxon>Viridiplantae</taxon>
        <taxon>Streptophyta</taxon>
        <taxon>Embryophyta</taxon>
        <taxon>Tracheophyta</taxon>
        <taxon>Spermatophyta</taxon>
        <taxon>Magnoliopsida</taxon>
        <taxon>Liliopsida</taxon>
        <taxon>Poales</taxon>
        <taxon>Poaceae</taxon>
        <taxon>PACMAD clade</taxon>
        <taxon>Panicoideae</taxon>
        <taxon>Panicodae</taxon>
        <taxon>Paniceae</taxon>
        <taxon>Melinidinae</taxon>
        <taxon>Urochloa</taxon>
    </lineage>
</organism>
<dbReference type="InterPro" id="IPR012340">
    <property type="entry name" value="NA-bd_OB-fold"/>
</dbReference>
<feature type="domain" description="Replication protein A C-terminal" evidence="11">
    <location>
        <begin position="262"/>
        <end position="360"/>
    </location>
</feature>
<evidence type="ECO:0000256" key="3">
    <source>
        <dbReference type="ARBA" id="ARBA00022705"/>
    </source>
</evidence>
<feature type="region of interest" description="Disordered" evidence="10">
    <location>
        <begin position="22"/>
        <end position="43"/>
    </location>
</feature>
<name>A0ABC8ZTT1_9POAL</name>
<evidence type="ECO:0000256" key="2">
    <source>
        <dbReference type="ARBA" id="ARBA00007815"/>
    </source>
</evidence>
<keyword evidence="7" id="KW-0234">DNA repair</keyword>
<feature type="compositionally biased region" description="Low complexity" evidence="10">
    <location>
        <begin position="22"/>
        <end position="36"/>
    </location>
</feature>
<evidence type="ECO:0000256" key="1">
    <source>
        <dbReference type="ARBA" id="ARBA00004123"/>
    </source>
</evidence>
<dbReference type="FunFam" id="2.40.50.140:FF:000184">
    <property type="entry name" value="replication protein A 32 kDa subunit A-like"/>
    <property type="match status" value="1"/>
</dbReference>
<dbReference type="InterPro" id="IPR014892">
    <property type="entry name" value="RPA_C"/>
</dbReference>